<evidence type="ECO:0000256" key="1">
    <source>
        <dbReference type="PROSITE-ProRule" id="PRU00042"/>
    </source>
</evidence>
<sequence>MYGNHFPNTSNFDGGQYPNTHHNYDFFPQLPETINPALLSSNIPAQALQYSFPVFFCSTCGEQHPDQASLTSHGHWVHMVEASLDCAATGCEFCSFVVMDPGDNDAGFQGNELQQEAGAEAFFGELQTQGILGGQWQVQSDPFIPYGFAGDPSAHTTGGGFAEQEMQLDADAVWTPSSSMNYYNAPVVSSIEQPTGPPQPSKTPSTPPRKPKSLTPVPSWLAYTDGHTETHLPRFMSQIEIGIYDAQSNTWTHPPRRKPGLLLNPTTSQPVYSTINPTSILNAIPFLPTEFYSTTPLWLINLWLRRSAEEGLYVGIGDLTDRCIWAKDAKAGSSSTAERRTTMSVRVQRYNMAIGQLPVVEKRHKGLPAQQAMGTVEGLTVLQGELNTCWQPNQMTRRGPWVVCQPVSHAAYEVAGLSVVGRGAAGNEFVIETLYGLSERMKRISDGMIFLDGLAEGIGLQPDAASRSAVRKRIEADKSWDLDEEFEIWTAGGRYPDLTVKHTERALENANSEEEVLAVLWGHLPTIRTLKRAAKPTSPTVWEQMSPQRVALLLTITHGEFEFMTEGAIEAIHAALAANPNPSFALQQQLDQTSDQALQQVFGGPFEQGSGIFGGVDVEMMDMDGGEGHRII</sequence>
<organism evidence="4 5">
    <name type="scientific">Hortaea werneckii</name>
    <name type="common">Black yeast</name>
    <name type="synonym">Cladosporium werneckii</name>
    <dbReference type="NCBI Taxonomy" id="91943"/>
    <lineage>
        <taxon>Eukaryota</taxon>
        <taxon>Fungi</taxon>
        <taxon>Dikarya</taxon>
        <taxon>Ascomycota</taxon>
        <taxon>Pezizomycotina</taxon>
        <taxon>Dothideomycetes</taxon>
        <taxon>Dothideomycetidae</taxon>
        <taxon>Mycosphaerellales</taxon>
        <taxon>Teratosphaeriaceae</taxon>
        <taxon>Hortaea</taxon>
    </lineage>
</organism>
<feature type="region of interest" description="Disordered" evidence="2">
    <location>
        <begin position="189"/>
        <end position="220"/>
    </location>
</feature>
<dbReference type="GO" id="GO:0008270">
    <property type="term" value="F:zinc ion binding"/>
    <property type="evidence" value="ECO:0007669"/>
    <property type="project" value="UniProtKB-KW"/>
</dbReference>
<protein>
    <recommendedName>
        <fullName evidence="3">C2H2-type domain-containing protein</fullName>
    </recommendedName>
</protein>
<evidence type="ECO:0000313" key="4">
    <source>
        <dbReference type="EMBL" id="RMZ16277.1"/>
    </source>
</evidence>
<keyword evidence="1" id="KW-0479">Metal-binding</keyword>
<accession>A0A3M7HSR4</accession>
<proteinExistence type="predicted"/>
<keyword evidence="1" id="KW-0862">Zinc</keyword>
<keyword evidence="1" id="KW-0863">Zinc-finger</keyword>
<dbReference type="PROSITE" id="PS50157">
    <property type="entry name" value="ZINC_FINGER_C2H2_2"/>
    <property type="match status" value="1"/>
</dbReference>
<feature type="compositionally biased region" description="Pro residues" evidence="2">
    <location>
        <begin position="195"/>
        <end position="208"/>
    </location>
</feature>
<name>A0A3M7HSR4_HORWE</name>
<dbReference type="EMBL" id="QWIS01000012">
    <property type="protein sequence ID" value="RMZ16277.1"/>
    <property type="molecule type" value="Genomic_DNA"/>
</dbReference>
<reference evidence="4 5" key="1">
    <citation type="journal article" date="2018" name="BMC Genomics">
        <title>Genomic evidence for intraspecific hybridization in a clonal and extremely halotolerant yeast.</title>
        <authorList>
            <person name="Gostincar C."/>
            <person name="Stajich J.E."/>
            <person name="Zupancic J."/>
            <person name="Zalar P."/>
            <person name="Gunde-Cimerman N."/>
        </authorList>
    </citation>
    <scope>NUCLEOTIDE SEQUENCE [LARGE SCALE GENOMIC DNA]</scope>
    <source>
        <strain evidence="4 5">EXF-562</strain>
    </source>
</reference>
<gene>
    <name evidence="4" type="ORF">D0860_01093</name>
</gene>
<evidence type="ECO:0000313" key="5">
    <source>
        <dbReference type="Proteomes" id="UP000280598"/>
    </source>
</evidence>
<evidence type="ECO:0000259" key="3">
    <source>
        <dbReference type="PROSITE" id="PS50157"/>
    </source>
</evidence>
<dbReference type="AlphaFoldDB" id="A0A3M7HSR4"/>
<comment type="caution">
    <text evidence="4">The sequence shown here is derived from an EMBL/GenBank/DDBJ whole genome shotgun (WGS) entry which is preliminary data.</text>
</comment>
<dbReference type="InterPro" id="IPR013087">
    <property type="entry name" value="Znf_C2H2_type"/>
</dbReference>
<dbReference type="Proteomes" id="UP000280598">
    <property type="component" value="Unassembled WGS sequence"/>
</dbReference>
<evidence type="ECO:0000256" key="2">
    <source>
        <dbReference type="SAM" id="MobiDB-lite"/>
    </source>
</evidence>
<feature type="domain" description="C2H2-type" evidence="3">
    <location>
        <begin position="55"/>
        <end position="83"/>
    </location>
</feature>